<protein>
    <recommendedName>
        <fullName evidence="2">peptidylprolyl isomerase</fullName>
        <ecNumber evidence="2">5.2.1.8</ecNumber>
    </recommendedName>
</protein>
<organism evidence="6">
    <name type="scientific">mine drainage metagenome</name>
    <dbReference type="NCBI Taxonomy" id="410659"/>
    <lineage>
        <taxon>unclassified sequences</taxon>
        <taxon>metagenomes</taxon>
        <taxon>ecological metagenomes</taxon>
    </lineage>
</organism>
<evidence type="ECO:0000313" key="6">
    <source>
        <dbReference type="EMBL" id="OIQ77921.1"/>
    </source>
</evidence>
<evidence type="ECO:0000256" key="3">
    <source>
        <dbReference type="ARBA" id="ARBA00023110"/>
    </source>
</evidence>
<dbReference type="EMBL" id="MLJW01001507">
    <property type="protein sequence ID" value="OIQ77921.1"/>
    <property type="molecule type" value="Genomic_DNA"/>
</dbReference>
<evidence type="ECO:0000256" key="1">
    <source>
        <dbReference type="ARBA" id="ARBA00000971"/>
    </source>
</evidence>
<keyword evidence="4 6" id="KW-0413">Isomerase</keyword>
<feature type="domain" description="PPIase FKBP-type" evidence="5">
    <location>
        <begin position="75"/>
        <end position="169"/>
    </location>
</feature>
<evidence type="ECO:0000256" key="4">
    <source>
        <dbReference type="ARBA" id="ARBA00023235"/>
    </source>
</evidence>
<keyword evidence="3" id="KW-0697">Rotamase</keyword>
<dbReference type="GO" id="GO:0003755">
    <property type="term" value="F:peptidyl-prolyl cis-trans isomerase activity"/>
    <property type="evidence" value="ECO:0007669"/>
    <property type="project" value="UniProtKB-KW"/>
</dbReference>
<proteinExistence type="predicted"/>
<sequence>MGIIGLCIGSVGTIDEHYRKHINMKRILAATICALGLLLSACGNDAHPVTSGSIGPTALQTTDTTVGTGQAAAAGNTVIVNYTGWLYDASAVNFHGAQFDTSVGKAPFQFNLGAGQVIAGWDQGVAGMKVGGTRTLIIPSSLGYGSAGAGDVIPPNAALVFTVDLLAVQ</sequence>
<dbReference type="FunFam" id="3.10.50.40:FF:000006">
    <property type="entry name" value="Peptidyl-prolyl cis-trans isomerase"/>
    <property type="match status" value="1"/>
</dbReference>
<dbReference type="PANTHER" id="PTHR43811">
    <property type="entry name" value="FKBP-TYPE PEPTIDYL-PROLYL CIS-TRANS ISOMERASE FKPA"/>
    <property type="match status" value="1"/>
</dbReference>
<dbReference type="PANTHER" id="PTHR43811:SF19">
    <property type="entry name" value="39 KDA FK506-BINDING NUCLEAR PROTEIN"/>
    <property type="match status" value="1"/>
</dbReference>
<dbReference type="EC" id="5.2.1.8" evidence="2"/>
<dbReference type="SUPFAM" id="SSF54534">
    <property type="entry name" value="FKBP-like"/>
    <property type="match status" value="1"/>
</dbReference>
<evidence type="ECO:0000256" key="2">
    <source>
        <dbReference type="ARBA" id="ARBA00013194"/>
    </source>
</evidence>
<dbReference type="InterPro" id="IPR001179">
    <property type="entry name" value="PPIase_FKBP_dom"/>
</dbReference>
<dbReference type="PROSITE" id="PS50059">
    <property type="entry name" value="FKBP_PPIASE"/>
    <property type="match status" value="1"/>
</dbReference>
<evidence type="ECO:0000259" key="5">
    <source>
        <dbReference type="PROSITE" id="PS50059"/>
    </source>
</evidence>
<dbReference type="Pfam" id="PF00254">
    <property type="entry name" value="FKBP_C"/>
    <property type="match status" value="1"/>
</dbReference>
<reference evidence="6" key="1">
    <citation type="submission" date="2016-10" db="EMBL/GenBank/DDBJ databases">
        <title>Sequence of Gallionella enrichment culture.</title>
        <authorList>
            <person name="Poehlein A."/>
            <person name="Muehling M."/>
            <person name="Daniel R."/>
        </authorList>
    </citation>
    <scope>NUCLEOTIDE SEQUENCE</scope>
</reference>
<comment type="catalytic activity">
    <reaction evidence="1">
        <text>[protein]-peptidylproline (omega=180) = [protein]-peptidylproline (omega=0)</text>
        <dbReference type="Rhea" id="RHEA:16237"/>
        <dbReference type="Rhea" id="RHEA-COMP:10747"/>
        <dbReference type="Rhea" id="RHEA-COMP:10748"/>
        <dbReference type="ChEBI" id="CHEBI:83833"/>
        <dbReference type="ChEBI" id="CHEBI:83834"/>
        <dbReference type="EC" id="5.2.1.8"/>
    </reaction>
</comment>
<dbReference type="InterPro" id="IPR046357">
    <property type="entry name" value="PPIase_dom_sf"/>
</dbReference>
<dbReference type="AlphaFoldDB" id="A0A1J5Q2H8"/>
<accession>A0A1J5Q2H8</accession>
<name>A0A1J5Q2H8_9ZZZZ</name>
<dbReference type="Gene3D" id="3.10.50.40">
    <property type="match status" value="1"/>
</dbReference>
<gene>
    <name evidence="6" type="primary">fbp_27</name>
    <name evidence="6" type="ORF">GALL_403800</name>
</gene>
<comment type="caution">
    <text evidence="6">The sequence shown here is derived from an EMBL/GenBank/DDBJ whole genome shotgun (WGS) entry which is preliminary data.</text>
</comment>